<dbReference type="GO" id="GO:0000470">
    <property type="term" value="P:maturation of LSU-rRNA"/>
    <property type="evidence" value="ECO:0007669"/>
    <property type="project" value="TreeGrafter"/>
</dbReference>
<dbReference type="GO" id="GO:0000460">
    <property type="term" value="P:maturation of 5.8S rRNA"/>
    <property type="evidence" value="ECO:0007669"/>
    <property type="project" value="TreeGrafter"/>
</dbReference>
<proteinExistence type="predicted"/>
<evidence type="ECO:0000259" key="2">
    <source>
        <dbReference type="PROSITE" id="PS50833"/>
    </source>
</evidence>
<dbReference type="PROSITE" id="PS50833">
    <property type="entry name" value="BRIX"/>
    <property type="match status" value="1"/>
</dbReference>
<gene>
    <name evidence="3" type="ORF">JMJ35_004894</name>
</gene>
<dbReference type="AlphaFoldDB" id="A0AA39V246"/>
<dbReference type="InterPro" id="IPR044281">
    <property type="entry name" value="IMP4/RPF1"/>
</dbReference>
<dbReference type="GO" id="GO:0042134">
    <property type="term" value="F:rRNA primary transcript binding"/>
    <property type="evidence" value="ECO:0007669"/>
    <property type="project" value="InterPro"/>
</dbReference>
<evidence type="ECO:0000313" key="3">
    <source>
        <dbReference type="EMBL" id="KAK0512877.1"/>
    </source>
</evidence>
<keyword evidence="4" id="KW-1185">Reference proteome</keyword>
<feature type="region of interest" description="Disordered" evidence="1">
    <location>
        <begin position="1"/>
        <end position="63"/>
    </location>
</feature>
<feature type="domain" description="Brix" evidence="2">
    <location>
        <begin position="185"/>
        <end position="393"/>
    </location>
</feature>
<protein>
    <recommendedName>
        <fullName evidence="2">Brix domain-containing protein</fullName>
    </recommendedName>
</protein>
<dbReference type="Proteomes" id="UP001166286">
    <property type="component" value="Unassembled WGS sequence"/>
</dbReference>
<dbReference type="SUPFAM" id="SSF52954">
    <property type="entry name" value="Class II aaRS ABD-related"/>
    <property type="match status" value="1"/>
</dbReference>
<feature type="compositionally biased region" description="Basic residues" evidence="1">
    <location>
        <begin position="1"/>
        <end position="10"/>
    </location>
</feature>
<dbReference type="PANTHER" id="PTHR22734:SF3">
    <property type="entry name" value="RIBOSOME PRODUCTION FACTOR 1"/>
    <property type="match status" value="1"/>
</dbReference>
<organism evidence="3 4">
    <name type="scientific">Cladonia borealis</name>
    <dbReference type="NCBI Taxonomy" id="184061"/>
    <lineage>
        <taxon>Eukaryota</taxon>
        <taxon>Fungi</taxon>
        <taxon>Dikarya</taxon>
        <taxon>Ascomycota</taxon>
        <taxon>Pezizomycotina</taxon>
        <taxon>Lecanoromycetes</taxon>
        <taxon>OSLEUM clade</taxon>
        <taxon>Lecanoromycetidae</taxon>
        <taxon>Lecanorales</taxon>
        <taxon>Lecanorineae</taxon>
        <taxon>Cladoniaceae</taxon>
        <taxon>Cladonia</taxon>
    </lineage>
</organism>
<feature type="compositionally biased region" description="Acidic residues" evidence="1">
    <location>
        <begin position="103"/>
        <end position="121"/>
    </location>
</feature>
<evidence type="ECO:0000256" key="1">
    <source>
        <dbReference type="SAM" id="MobiDB-lite"/>
    </source>
</evidence>
<dbReference type="SMART" id="SM00879">
    <property type="entry name" value="Brix"/>
    <property type="match status" value="1"/>
</dbReference>
<accession>A0AA39V246</accession>
<name>A0AA39V246_9LECA</name>
<dbReference type="PANTHER" id="PTHR22734">
    <property type="entry name" value="U3 SMALL NUCLEOLAR RIBONUCLEOPROTEIN PROTEIN IMP4"/>
    <property type="match status" value="1"/>
</dbReference>
<dbReference type="InterPro" id="IPR007109">
    <property type="entry name" value="Brix"/>
</dbReference>
<dbReference type="Gene3D" id="3.40.50.10480">
    <property type="entry name" value="Probable brix-domain ribosomal biogenesis protein"/>
    <property type="match status" value="1"/>
</dbReference>
<dbReference type="Pfam" id="PF04427">
    <property type="entry name" value="Brix"/>
    <property type="match status" value="1"/>
</dbReference>
<reference evidence="3" key="1">
    <citation type="submission" date="2023-03" db="EMBL/GenBank/DDBJ databases">
        <title>Complete genome of Cladonia borealis.</title>
        <authorList>
            <person name="Park H."/>
        </authorList>
    </citation>
    <scope>NUCLEOTIDE SEQUENCE</scope>
    <source>
        <strain evidence="3">ANT050790</strain>
    </source>
</reference>
<dbReference type="GO" id="GO:0005730">
    <property type="term" value="C:nucleolus"/>
    <property type="evidence" value="ECO:0007669"/>
    <property type="project" value="TreeGrafter"/>
</dbReference>
<dbReference type="FunFam" id="3.40.50.10480:FF:000005">
    <property type="entry name" value="Similar to RNA processing factor 1"/>
    <property type="match status" value="1"/>
</dbReference>
<feature type="compositionally biased region" description="Basic and acidic residues" evidence="1">
    <location>
        <begin position="34"/>
        <end position="62"/>
    </location>
</feature>
<feature type="compositionally biased region" description="Polar residues" evidence="1">
    <location>
        <begin position="150"/>
        <end position="163"/>
    </location>
</feature>
<evidence type="ECO:0000313" key="4">
    <source>
        <dbReference type="Proteomes" id="UP001166286"/>
    </source>
</evidence>
<dbReference type="GO" id="GO:0030687">
    <property type="term" value="C:preribosome, large subunit precursor"/>
    <property type="evidence" value="ECO:0007669"/>
    <property type="project" value="TreeGrafter"/>
</dbReference>
<sequence length="414" mass="47732">MASKKLKLSSKAHLPFKTANKEKRQGLHIKRKKAQDSIRRDERFRRRREEDRDPSLREERLKANVPLTLERKRVWDEVDRDTSDGVGLSVDVERLKRQRLEEEKDALEEDETQIPDSEEERDSMIDSASEDEIEKPTLPQKSLKRKTATERATSPVQSTTSTGLNFTPEALAAKFPNLFSTDTPPIPKILITTSLNSTLHNEGQLLTTLFPHSVYIPRSSHRYGHKFSVREIASFASNRNYTAVLVLKEDLKKPTGLTVVHLPFGPTCHYSISNWIEGRRLPGHGNPTSHIPELILNNFRTPLGLLVAKSFQTMFPPQPELQGRQVVTLHNQRDYIFLRRHRYVFREKRATEKNVVGPDGKEVEGAQGIRAGLQELGPRFTLKLRRVDRGIQRASGQEWEWKVRMEKERTKFQL</sequence>
<comment type="caution">
    <text evidence="3">The sequence shown here is derived from an EMBL/GenBank/DDBJ whole genome shotgun (WGS) entry which is preliminary data.</text>
</comment>
<feature type="region of interest" description="Disordered" evidence="1">
    <location>
        <begin position="101"/>
        <end position="163"/>
    </location>
</feature>
<dbReference type="EMBL" id="JAFEKC020000009">
    <property type="protein sequence ID" value="KAK0512877.1"/>
    <property type="molecule type" value="Genomic_DNA"/>
</dbReference>